<sequence length="701" mass="78556">MRYSLSSCCAPCKKTFTSYSQHLPIAVLPKGRVSLQTLDALVVQGQIPTSFSSDDAGSVWQPISSLFEEPSIILSCRPDDFSPPPRTPIIPVCCSAPDLPPEIWIRIFTEASTDFHQWLTPLRISLVCRHWRDIAHSVPHLWTSICVDVRHVKRSGRWISWRTFETVWWFLHLSKHKPLDVKVDLLGYDGDLEFERTVEMIAEHSARWRSADIRAAPSSLSYLKFVAGRLPLLENLSVDAAEEACRNNSKRFKGFRRAPKLLSQSWWYQRKTSECELQHLVLKRIPIPCEDMINVLNGTQTLVSLTIHEPASPQSYTHCITNEFLRYLMVYPVLPKLKSLELMWSYDAYEECIIDMVESRFMKPFAYGGAQANELSQKAWITNIFVVRVILTVDIMVVATRTSRANSIPTILPSLATVPQASAVYPEDFYTGGSYAELPYGRTRYWLLGPETGRKVVLIHGLSIPSIVWKDMAPQLAERGYRVLLYDLYGRGYSDAPQTPNTARFFADQFSLLIQHLNWAKAILIGLSMGGAIAAAVIYHFPHLVEDHIVLIAPAGVTSLTELPSNLKTPPPSMVHRTVPALPDTSLPHPDPTSEILDIQSTHLEGFNGAISSSYEEGPVRGMAYAYQSDAFNGHKVLHLHGTNDRAVAYAAASNIPTLLPDEAHVELVTIEGAGHDLTISQAKLVLEELDRFLPGPIVQD</sequence>
<keyword evidence="4" id="KW-1185">Reference proteome</keyword>
<reference evidence="3" key="1">
    <citation type="submission" date="2023-06" db="EMBL/GenBank/DDBJ databases">
        <authorList>
            <consortium name="Lawrence Berkeley National Laboratory"/>
            <person name="Ahrendt S."/>
            <person name="Sahu N."/>
            <person name="Indic B."/>
            <person name="Wong-Bajracharya J."/>
            <person name="Merenyi Z."/>
            <person name="Ke H.-M."/>
            <person name="Monk M."/>
            <person name="Kocsube S."/>
            <person name="Drula E."/>
            <person name="Lipzen A."/>
            <person name="Balint B."/>
            <person name="Henrissat B."/>
            <person name="Andreopoulos B."/>
            <person name="Martin F.M."/>
            <person name="Harder C.B."/>
            <person name="Rigling D."/>
            <person name="Ford K.L."/>
            <person name="Foster G.D."/>
            <person name="Pangilinan J."/>
            <person name="Papanicolaou A."/>
            <person name="Barry K."/>
            <person name="LaButti K."/>
            <person name="Viragh M."/>
            <person name="Koriabine M."/>
            <person name="Yan M."/>
            <person name="Riley R."/>
            <person name="Champramary S."/>
            <person name="Plett K.L."/>
            <person name="Tsai I.J."/>
            <person name="Slot J."/>
            <person name="Sipos G."/>
            <person name="Plett J."/>
            <person name="Nagy L.G."/>
            <person name="Grigoriev I.V."/>
        </authorList>
    </citation>
    <scope>NUCLEOTIDE SEQUENCE</scope>
    <source>
        <strain evidence="3">FPL87.14</strain>
    </source>
</reference>
<dbReference type="InterPro" id="IPR036047">
    <property type="entry name" value="F-box-like_dom_sf"/>
</dbReference>
<dbReference type="InterPro" id="IPR022742">
    <property type="entry name" value="Hydrolase_4"/>
</dbReference>
<feature type="domain" description="F-box" evidence="2">
    <location>
        <begin position="97"/>
        <end position="147"/>
    </location>
</feature>
<dbReference type="Proteomes" id="UP001175226">
    <property type="component" value="Unassembled WGS sequence"/>
</dbReference>
<dbReference type="GO" id="GO:0016787">
    <property type="term" value="F:hydrolase activity"/>
    <property type="evidence" value="ECO:0007669"/>
    <property type="project" value="UniProtKB-KW"/>
</dbReference>
<dbReference type="Gene3D" id="1.20.1280.50">
    <property type="match status" value="1"/>
</dbReference>
<dbReference type="EMBL" id="JAUEPT010000011">
    <property type="protein sequence ID" value="KAK0447673.1"/>
    <property type="molecule type" value="Genomic_DNA"/>
</dbReference>
<dbReference type="InterPro" id="IPR001810">
    <property type="entry name" value="F-box_dom"/>
</dbReference>
<evidence type="ECO:0000313" key="4">
    <source>
        <dbReference type="Proteomes" id="UP001175226"/>
    </source>
</evidence>
<gene>
    <name evidence="3" type="ORF">EV421DRAFT_1901043</name>
</gene>
<dbReference type="SUPFAM" id="SSF53474">
    <property type="entry name" value="alpha/beta-Hydrolases"/>
    <property type="match status" value="1"/>
</dbReference>
<evidence type="ECO:0000259" key="2">
    <source>
        <dbReference type="Pfam" id="PF12937"/>
    </source>
</evidence>
<dbReference type="AlphaFoldDB" id="A0AA39JW50"/>
<dbReference type="PANTHER" id="PTHR43433">
    <property type="entry name" value="HYDROLASE, ALPHA/BETA FOLD FAMILY PROTEIN"/>
    <property type="match status" value="1"/>
</dbReference>
<accession>A0AA39JW50</accession>
<organism evidence="3 4">
    <name type="scientific">Armillaria borealis</name>
    <dbReference type="NCBI Taxonomy" id="47425"/>
    <lineage>
        <taxon>Eukaryota</taxon>
        <taxon>Fungi</taxon>
        <taxon>Dikarya</taxon>
        <taxon>Basidiomycota</taxon>
        <taxon>Agaricomycotina</taxon>
        <taxon>Agaricomycetes</taxon>
        <taxon>Agaricomycetidae</taxon>
        <taxon>Agaricales</taxon>
        <taxon>Marasmiineae</taxon>
        <taxon>Physalacriaceae</taxon>
        <taxon>Armillaria</taxon>
    </lineage>
</organism>
<protein>
    <submittedName>
        <fullName evidence="3">Alpha/Beta hydrolase protein</fullName>
    </submittedName>
</protein>
<proteinExistence type="predicted"/>
<keyword evidence="3" id="KW-0378">Hydrolase</keyword>
<dbReference type="InterPro" id="IPR050471">
    <property type="entry name" value="AB_hydrolase"/>
</dbReference>
<dbReference type="InterPro" id="IPR029058">
    <property type="entry name" value="AB_hydrolase_fold"/>
</dbReference>
<dbReference type="SUPFAM" id="SSF81383">
    <property type="entry name" value="F-box domain"/>
    <property type="match status" value="1"/>
</dbReference>
<evidence type="ECO:0000259" key="1">
    <source>
        <dbReference type="Pfam" id="PF12146"/>
    </source>
</evidence>
<dbReference type="Pfam" id="PF12146">
    <property type="entry name" value="Hydrolase_4"/>
    <property type="match status" value="1"/>
</dbReference>
<feature type="domain" description="Serine aminopeptidase S33" evidence="1">
    <location>
        <begin position="454"/>
        <end position="679"/>
    </location>
</feature>
<evidence type="ECO:0000313" key="3">
    <source>
        <dbReference type="EMBL" id="KAK0447673.1"/>
    </source>
</evidence>
<dbReference type="InterPro" id="IPR000073">
    <property type="entry name" value="AB_hydrolase_1"/>
</dbReference>
<name>A0AA39JW50_9AGAR</name>
<dbReference type="PANTHER" id="PTHR43433:SF5">
    <property type="entry name" value="AB HYDROLASE-1 DOMAIN-CONTAINING PROTEIN"/>
    <property type="match status" value="1"/>
</dbReference>
<dbReference type="Gene3D" id="3.40.50.1820">
    <property type="entry name" value="alpha/beta hydrolase"/>
    <property type="match status" value="1"/>
</dbReference>
<dbReference type="Pfam" id="PF12937">
    <property type="entry name" value="F-box-like"/>
    <property type="match status" value="1"/>
</dbReference>
<dbReference type="PRINTS" id="PR00111">
    <property type="entry name" value="ABHYDROLASE"/>
</dbReference>
<comment type="caution">
    <text evidence="3">The sequence shown here is derived from an EMBL/GenBank/DDBJ whole genome shotgun (WGS) entry which is preliminary data.</text>
</comment>